<evidence type="ECO:0000256" key="7">
    <source>
        <dbReference type="ARBA" id="ARBA00022695"/>
    </source>
</evidence>
<evidence type="ECO:0000256" key="9">
    <source>
        <dbReference type="ARBA" id="ARBA00023277"/>
    </source>
</evidence>
<dbReference type="AlphaFoldDB" id="A0A4U7JHN8"/>
<evidence type="ECO:0000259" key="12">
    <source>
        <dbReference type="Pfam" id="PF02744"/>
    </source>
</evidence>
<dbReference type="InterPro" id="IPR023425">
    <property type="entry name" value="GalP_uridyl_Trfase_II_CS"/>
</dbReference>
<protein>
    <recommendedName>
        <fullName evidence="10">Galactose-1-phosphate uridylyltransferase</fullName>
        <shortName evidence="10">Gal-1-P uridylyltransferase</shortName>
        <ecNumber evidence="10">2.7.7.12</ecNumber>
    </recommendedName>
    <alternativeName>
        <fullName evidence="10">UDP-glucose--hexose-1-phosphate uridylyltransferase</fullName>
    </alternativeName>
</protein>
<dbReference type="InterPro" id="IPR005850">
    <property type="entry name" value="GalP_Utransf_C"/>
</dbReference>
<keyword evidence="7 10" id="KW-0548">Nucleotidyltransferase</keyword>
<dbReference type="PANTHER" id="PTHR39191:SF1">
    <property type="entry name" value="DUF4922 DOMAIN-CONTAINING PROTEIN"/>
    <property type="match status" value="1"/>
</dbReference>
<evidence type="ECO:0000313" key="13">
    <source>
        <dbReference type="EMBL" id="QNU66113.1"/>
    </source>
</evidence>
<dbReference type="PANTHER" id="PTHR39191">
    <property type="entry name" value="GALACTOSE-1-PHOSPHATE URIDYLYLTRANSFERASE"/>
    <property type="match status" value="1"/>
</dbReference>
<evidence type="ECO:0000256" key="2">
    <source>
        <dbReference type="ARBA" id="ARBA00004496"/>
    </source>
</evidence>
<evidence type="ECO:0000256" key="4">
    <source>
        <dbReference type="ARBA" id="ARBA00008706"/>
    </source>
</evidence>
<evidence type="ECO:0000256" key="8">
    <source>
        <dbReference type="ARBA" id="ARBA00023144"/>
    </source>
</evidence>
<evidence type="ECO:0000256" key="1">
    <source>
        <dbReference type="ARBA" id="ARBA00001107"/>
    </source>
</evidence>
<proteinExistence type="inferred from homology"/>
<comment type="catalytic activity">
    <reaction evidence="1 10">
        <text>alpha-D-galactose 1-phosphate + UDP-alpha-D-glucose = alpha-D-glucose 1-phosphate + UDP-alpha-D-galactose</text>
        <dbReference type="Rhea" id="RHEA:13989"/>
        <dbReference type="ChEBI" id="CHEBI:58336"/>
        <dbReference type="ChEBI" id="CHEBI:58601"/>
        <dbReference type="ChEBI" id="CHEBI:58885"/>
        <dbReference type="ChEBI" id="CHEBI:66914"/>
        <dbReference type="EC" id="2.7.7.12"/>
    </reaction>
</comment>
<feature type="domain" description="Galactose-1-phosphate uridyl transferase C-terminal" evidence="12">
    <location>
        <begin position="249"/>
        <end position="431"/>
    </location>
</feature>
<accession>A0A4U7JHN8</accession>
<dbReference type="PROSITE" id="PS01163">
    <property type="entry name" value="GAL_P_UDP_TRANSF_II"/>
    <property type="match status" value="1"/>
</dbReference>
<dbReference type="PIRSF" id="PIRSF006005">
    <property type="entry name" value="GalT_BS"/>
    <property type="match status" value="1"/>
</dbReference>
<dbReference type="InterPro" id="IPR005849">
    <property type="entry name" value="GalP_Utransf_N"/>
</dbReference>
<evidence type="ECO:0000256" key="5">
    <source>
        <dbReference type="ARBA" id="ARBA00022490"/>
    </source>
</evidence>
<name>A0A4U7JHN8_9FIRM</name>
<keyword evidence="14" id="KW-1185">Reference proteome</keyword>
<keyword evidence="8 10" id="KW-0299">Galactose metabolism</keyword>
<dbReference type="GO" id="GO:0006012">
    <property type="term" value="P:galactose metabolic process"/>
    <property type="evidence" value="ECO:0007669"/>
    <property type="project" value="UniProtKB-UniRule"/>
</dbReference>
<dbReference type="HAMAP" id="MF_00571">
    <property type="entry name" value="GalP_UDP_trans"/>
    <property type="match status" value="1"/>
</dbReference>
<comment type="pathway">
    <text evidence="3 10">Carbohydrate metabolism; galactose metabolism.</text>
</comment>
<dbReference type="KEGG" id="rher:EHE19_014675"/>
<evidence type="ECO:0000313" key="14">
    <source>
        <dbReference type="Proteomes" id="UP000306409"/>
    </source>
</evidence>
<comment type="subcellular location">
    <subcellularLocation>
        <location evidence="2 10">Cytoplasm</location>
    </subcellularLocation>
</comment>
<comment type="similarity">
    <text evidence="4 10">Belongs to the galactose-1-phosphate uridylyltransferase type 2 family.</text>
</comment>
<dbReference type="InterPro" id="IPR000766">
    <property type="entry name" value="GalP_uridyl_Trfase_II"/>
</dbReference>
<keyword evidence="5 10" id="KW-0963">Cytoplasm</keyword>
<evidence type="ECO:0000256" key="6">
    <source>
        <dbReference type="ARBA" id="ARBA00022679"/>
    </source>
</evidence>
<evidence type="ECO:0000259" key="11">
    <source>
        <dbReference type="Pfam" id="PF01087"/>
    </source>
</evidence>
<dbReference type="EC" id="2.7.7.12" evidence="10"/>
<organism evidence="13 14">
    <name type="scientific">Ruminiclostridium herbifermentans</name>
    <dbReference type="NCBI Taxonomy" id="2488810"/>
    <lineage>
        <taxon>Bacteria</taxon>
        <taxon>Bacillati</taxon>
        <taxon>Bacillota</taxon>
        <taxon>Clostridia</taxon>
        <taxon>Eubacteriales</taxon>
        <taxon>Oscillospiraceae</taxon>
        <taxon>Ruminiclostridium</taxon>
    </lineage>
</organism>
<dbReference type="GO" id="GO:0005737">
    <property type="term" value="C:cytoplasm"/>
    <property type="evidence" value="ECO:0007669"/>
    <property type="project" value="UniProtKB-SubCell"/>
</dbReference>
<dbReference type="OrthoDB" id="2293at2"/>
<dbReference type="Proteomes" id="UP000306409">
    <property type="component" value="Chromosome"/>
</dbReference>
<keyword evidence="6 10" id="KW-0808">Transferase</keyword>
<dbReference type="Pfam" id="PF01087">
    <property type="entry name" value="GalP_UDP_transf"/>
    <property type="match status" value="1"/>
</dbReference>
<dbReference type="NCBIfam" id="NF003629">
    <property type="entry name" value="PRK05270.1-2"/>
    <property type="match status" value="1"/>
</dbReference>
<evidence type="ECO:0000256" key="10">
    <source>
        <dbReference type="HAMAP-Rule" id="MF_00571"/>
    </source>
</evidence>
<dbReference type="Pfam" id="PF02744">
    <property type="entry name" value="GalP_UDP_tr_C"/>
    <property type="match status" value="1"/>
</dbReference>
<reference evidence="13 14" key="1">
    <citation type="submission" date="2020-09" db="EMBL/GenBank/DDBJ databases">
        <title>Characterization and genome sequencing of Ruminiclostridium sp. nov. MA18.</title>
        <authorList>
            <person name="Rettenmaier R."/>
            <person name="Kowollik M.-L."/>
            <person name="Liebl W."/>
            <person name="Zverlov V."/>
        </authorList>
    </citation>
    <scope>NUCLEOTIDE SEQUENCE [LARGE SCALE GENOMIC DNA]</scope>
    <source>
        <strain evidence="13 14">MA18</strain>
    </source>
</reference>
<gene>
    <name evidence="10" type="primary">galT</name>
    <name evidence="13" type="ORF">EHE19_014675</name>
</gene>
<dbReference type="RefSeq" id="WP_137696859.1">
    <property type="nucleotide sequence ID" value="NZ_CP061336.1"/>
</dbReference>
<keyword evidence="9 10" id="KW-0119">Carbohydrate metabolism</keyword>
<feature type="domain" description="Galactose-1-phosphate uridyl transferase N-terminal" evidence="11">
    <location>
        <begin position="25"/>
        <end position="234"/>
    </location>
</feature>
<dbReference type="GO" id="GO:0008108">
    <property type="term" value="F:UDP-glucose:hexose-1-phosphate uridylyltransferase activity"/>
    <property type="evidence" value="ECO:0007669"/>
    <property type="project" value="UniProtKB-UniRule"/>
</dbReference>
<dbReference type="UniPathway" id="UPA00214"/>
<evidence type="ECO:0000256" key="3">
    <source>
        <dbReference type="ARBA" id="ARBA00004947"/>
    </source>
</evidence>
<sequence length="517" mass="59948">MINPAYEIERLLQFGIKHGMLDKLDAIIARNQLLDLMKIKEPYNGDIAEEELEYPTEILNSLVEYAGNEGFFDKEIYAYRELFDTKIMGLIMPRESEIVKKFYELAEKHSIKAATDYFYELCTASNYIRTAQNAKNIKWTTNTKYGCIEITINLTKPEKDPKTIEMEKLQPQSNYPKCMLCIDNIGYSGRVNFPARQTHRIIPITLCGEQWYFQYSPYVYYEEHCIILSEEHVPMVISKNTFRQLLDFVRQFPHYMCGSNADLPIVGGSILSHNHFQGGNYIFPMHKAAILKNYQCNKYNKINVAIVKWPLSVIRAISDDISELTEFSDYVLNIWKEYSDESVDILAYSKSENGNIPHNTITPICRRNEDGKYEMDLVLRNNRTTDEYPDGIFHPHKEIHHIKKENIGLIEVMGLAILPGRLKTELEQIKQILCGKAVDVDIYQEGHALYKHKDWIEELLSKYGNALDDSSADEIIRLEVGRKFETCLEHTGVFKQSEEGLKAFDKFMKAIDCENIN</sequence>
<dbReference type="EMBL" id="CP061336">
    <property type="protein sequence ID" value="QNU66113.1"/>
    <property type="molecule type" value="Genomic_DNA"/>
</dbReference>